<dbReference type="EMBL" id="AMCV02000028">
    <property type="protein sequence ID" value="TDZ17562.1"/>
    <property type="molecule type" value="Genomic_DNA"/>
</dbReference>
<evidence type="ECO:0000313" key="2">
    <source>
        <dbReference type="EMBL" id="TDZ17562.1"/>
    </source>
</evidence>
<sequence>MHIRTFTRADIPAVHEVGDSAFYDSELNGWLHPDRRTFPESWRARSILKLQLSLVKPGFHNFVCVTDDEDPSDWPRDQIVGFATWERVGPASDPGTSKWRQNNTGIAQTVERTLLNWQAQYVNFFRLDKSVSRERLAIFEKENAAAGNPVGPVEAFWNVVVLGVHPDWQGRGVGKKLMQWGLDRSDEDKVPIILIATTAGEGLYKRLGFGISNWATTESLAWSKGGAVMIRDIGGQYTRQAEGDETSKSFFGSNKKIDVVFK</sequence>
<feature type="domain" description="N-acetyltransferase" evidence="1">
    <location>
        <begin position="97"/>
        <end position="234"/>
    </location>
</feature>
<dbReference type="CDD" id="cd04301">
    <property type="entry name" value="NAT_SF"/>
    <property type="match status" value="1"/>
</dbReference>
<dbReference type="GO" id="GO:0016747">
    <property type="term" value="F:acyltransferase activity, transferring groups other than amino-acyl groups"/>
    <property type="evidence" value="ECO:0007669"/>
    <property type="project" value="InterPro"/>
</dbReference>
<keyword evidence="3" id="KW-1185">Reference proteome</keyword>
<protein>
    <recommendedName>
        <fullName evidence="1">N-acetyltransferase domain-containing protein</fullName>
    </recommendedName>
</protein>
<dbReference type="AlphaFoldDB" id="A0A484FHG8"/>
<reference evidence="3" key="2">
    <citation type="journal article" date="2019" name="Mol. Plant Microbe Interact.">
        <title>Genome sequence resources for four phytopathogenic fungi from the Colletotrichum orbiculare species complex.</title>
        <authorList>
            <person name="Gan P."/>
            <person name="Tsushima A."/>
            <person name="Narusaka M."/>
            <person name="Narusaka Y."/>
            <person name="Takano Y."/>
            <person name="Kubo Y."/>
            <person name="Shirasu K."/>
        </authorList>
    </citation>
    <scope>GENOME REANNOTATION</scope>
    <source>
        <strain evidence="3">104-T / ATCC 96160 / CBS 514.97 / LARS 414 / MAFF 240422</strain>
    </source>
</reference>
<evidence type="ECO:0000259" key="1">
    <source>
        <dbReference type="PROSITE" id="PS51186"/>
    </source>
</evidence>
<dbReference type="InterPro" id="IPR016181">
    <property type="entry name" value="Acyl_CoA_acyltransferase"/>
</dbReference>
<dbReference type="InterPro" id="IPR000182">
    <property type="entry name" value="GNAT_dom"/>
</dbReference>
<dbReference type="OrthoDB" id="2115692at2759"/>
<dbReference type="PANTHER" id="PTHR42791">
    <property type="entry name" value="GNAT FAMILY ACETYLTRANSFERASE"/>
    <property type="match status" value="1"/>
</dbReference>
<reference evidence="3" key="1">
    <citation type="journal article" date="2013" name="New Phytol.">
        <title>Comparative genomic and transcriptomic analyses reveal the hemibiotrophic stage shift of Colletotrichum fungi.</title>
        <authorList>
            <person name="Gan P."/>
            <person name="Ikeda K."/>
            <person name="Irieda H."/>
            <person name="Narusaka M."/>
            <person name="O'Connell R.J."/>
            <person name="Narusaka Y."/>
            <person name="Takano Y."/>
            <person name="Kubo Y."/>
            <person name="Shirasu K."/>
        </authorList>
    </citation>
    <scope>NUCLEOTIDE SEQUENCE [LARGE SCALE GENOMIC DNA]</scope>
    <source>
        <strain evidence="3">104-T / ATCC 96160 / CBS 514.97 / LARS 414 / MAFF 240422</strain>
    </source>
</reference>
<dbReference type="STRING" id="1213857.A0A484FHG8"/>
<dbReference type="PROSITE" id="PS51186">
    <property type="entry name" value="GNAT"/>
    <property type="match status" value="1"/>
</dbReference>
<name>A0A484FHG8_COLOR</name>
<gene>
    <name evidence="2" type="ORF">Cob_v009474</name>
</gene>
<dbReference type="InterPro" id="IPR052523">
    <property type="entry name" value="Trichothecene_AcTrans"/>
</dbReference>
<dbReference type="Proteomes" id="UP000014480">
    <property type="component" value="Unassembled WGS sequence"/>
</dbReference>
<organism evidence="2 3">
    <name type="scientific">Colletotrichum orbiculare (strain 104-T / ATCC 96160 / CBS 514.97 / LARS 414 / MAFF 240422)</name>
    <name type="common">Cucumber anthracnose fungus</name>
    <name type="synonym">Colletotrichum lagenarium</name>
    <dbReference type="NCBI Taxonomy" id="1213857"/>
    <lineage>
        <taxon>Eukaryota</taxon>
        <taxon>Fungi</taxon>
        <taxon>Dikarya</taxon>
        <taxon>Ascomycota</taxon>
        <taxon>Pezizomycotina</taxon>
        <taxon>Sordariomycetes</taxon>
        <taxon>Hypocreomycetidae</taxon>
        <taxon>Glomerellales</taxon>
        <taxon>Glomerellaceae</taxon>
        <taxon>Colletotrichum</taxon>
        <taxon>Colletotrichum orbiculare species complex</taxon>
    </lineage>
</organism>
<dbReference type="Gene3D" id="3.40.630.30">
    <property type="match status" value="1"/>
</dbReference>
<dbReference type="PANTHER" id="PTHR42791:SF1">
    <property type="entry name" value="N-ACETYLTRANSFERASE DOMAIN-CONTAINING PROTEIN"/>
    <property type="match status" value="1"/>
</dbReference>
<evidence type="ECO:0000313" key="3">
    <source>
        <dbReference type="Proteomes" id="UP000014480"/>
    </source>
</evidence>
<comment type="caution">
    <text evidence="2">The sequence shown here is derived from an EMBL/GenBank/DDBJ whole genome shotgun (WGS) entry which is preliminary data.</text>
</comment>
<dbReference type="SUPFAM" id="SSF55729">
    <property type="entry name" value="Acyl-CoA N-acyltransferases (Nat)"/>
    <property type="match status" value="1"/>
</dbReference>
<proteinExistence type="predicted"/>
<dbReference type="Pfam" id="PF13508">
    <property type="entry name" value="Acetyltransf_7"/>
    <property type="match status" value="1"/>
</dbReference>
<accession>A0A484FHG8</accession>